<evidence type="ECO:0000313" key="2">
    <source>
        <dbReference type="Proteomes" id="UP001499994"/>
    </source>
</evidence>
<organism evidence="1 2">
    <name type="scientific">Gibbsiella dentisursi</name>
    <dbReference type="NCBI Taxonomy" id="796890"/>
    <lineage>
        <taxon>Bacteria</taxon>
        <taxon>Pseudomonadati</taxon>
        <taxon>Pseudomonadota</taxon>
        <taxon>Gammaproteobacteria</taxon>
        <taxon>Enterobacterales</taxon>
        <taxon>Yersiniaceae</taxon>
        <taxon>Gibbsiella</taxon>
    </lineage>
</organism>
<accession>A0ABP7LG76</accession>
<protein>
    <recommendedName>
        <fullName evidence="3">Transposase</fullName>
    </recommendedName>
</protein>
<gene>
    <name evidence="1" type="ORF">GCM10022405_24520</name>
</gene>
<dbReference type="EMBL" id="BAABDG010000003">
    <property type="protein sequence ID" value="GAA3898325.1"/>
    <property type="molecule type" value="Genomic_DNA"/>
</dbReference>
<reference evidence="2" key="1">
    <citation type="journal article" date="2019" name="Int. J. Syst. Evol. Microbiol.">
        <title>The Global Catalogue of Microorganisms (GCM) 10K type strain sequencing project: providing services to taxonomists for standard genome sequencing and annotation.</title>
        <authorList>
            <consortium name="The Broad Institute Genomics Platform"/>
            <consortium name="The Broad Institute Genome Sequencing Center for Infectious Disease"/>
            <person name="Wu L."/>
            <person name="Ma J."/>
        </authorList>
    </citation>
    <scope>NUCLEOTIDE SEQUENCE [LARGE SCALE GENOMIC DNA]</scope>
    <source>
        <strain evidence="2">JCM 17201</strain>
    </source>
</reference>
<name>A0ABP7LG76_9GAMM</name>
<keyword evidence="2" id="KW-1185">Reference proteome</keyword>
<dbReference type="Proteomes" id="UP001499994">
    <property type="component" value="Unassembled WGS sequence"/>
</dbReference>
<evidence type="ECO:0008006" key="3">
    <source>
        <dbReference type="Google" id="ProtNLM"/>
    </source>
</evidence>
<sequence length="59" mass="6525">MAGVTSAYAAPFPTERGGLILAMLHSIPARQIRFVEQLFWFLSPELGTLLTDNQAIFCL</sequence>
<comment type="caution">
    <text evidence="1">The sequence shown here is derived from an EMBL/GenBank/DDBJ whole genome shotgun (WGS) entry which is preliminary data.</text>
</comment>
<proteinExistence type="predicted"/>
<evidence type="ECO:0000313" key="1">
    <source>
        <dbReference type="EMBL" id="GAA3898325.1"/>
    </source>
</evidence>